<name>A0ABV6QE93_9ACTN</name>
<comment type="caution">
    <text evidence="2">The sequence shown here is derived from an EMBL/GenBank/DDBJ whole genome shotgun (WGS) entry which is preliminary data.</text>
</comment>
<keyword evidence="1" id="KW-0472">Membrane</keyword>
<dbReference type="EMBL" id="JBHLTC010000001">
    <property type="protein sequence ID" value="MFC0622955.1"/>
    <property type="molecule type" value="Genomic_DNA"/>
</dbReference>
<accession>A0ABV6QE93</accession>
<organism evidence="2 3">
    <name type="scientific">Kribbella deserti</name>
    <dbReference type="NCBI Taxonomy" id="1926257"/>
    <lineage>
        <taxon>Bacteria</taxon>
        <taxon>Bacillati</taxon>
        <taxon>Actinomycetota</taxon>
        <taxon>Actinomycetes</taxon>
        <taxon>Propionibacteriales</taxon>
        <taxon>Kribbellaceae</taxon>
        <taxon>Kribbella</taxon>
    </lineage>
</organism>
<gene>
    <name evidence="2" type="ORF">ACFFGN_02715</name>
</gene>
<proteinExistence type="predicted"/>
<evidence type="ECO:0000256" key="1">
    <source>
        <dbReference type="SAM" id="Phobius"/>
    </source>
</evidence>
<keyword evidence="1" id="KW-1133">Transmembrane helix</keyword>
<keyword evidence="3" id="KW-1185">Reference proteome</keyword>
<sequence>MAATQTKYPWRAMARTVFQAAVGLAVLAPVIYSAAAQSDPAQAGGWVGVALVISAAITRVMAIPGVNEFLQTYLPFLAAEPKSAVETPDGAHDVTSGDL</sequence>
<dbReference type="Proteomes" id="UP001589890">
    <property type="component" value="Unassembled WGS sequence"/>
</dbReference>
<reference evidence="2 3" key="1">
    <citation type="submission" date="2024-09" db="EMBL/GenBank/DDBJ databases">
        <authorList>
            <person name="Sun Q."/>
            <person name="Mori K."/>
        </authorList>
    </citation>
    <scope>NUCLEOTIDE SEQUENCE [LARGE SCALE GENOMIC DNA]</scope>
    <source>
        <strain evidence="2 3">CGMCC 1.15906</strain>
    </source>
</reference>
<evidence type="ECO:0000313" key="3">
    <source>
        <dbReference type="Proteomes" id="UP001589890"/>
    </source>
</evidence>
<protein>
    <recommendedName>
        <fullName evidence="4">Holin</fullName>
    </recommendedName>
</protein>
<evidence type="ECO:0008006" key="4">
    <source>
        <dbReference type="Google" id="ProtNLM"/>
    </source>
</evidence>
<keyword evidence="1" id="KW-0812">Transmembrane</keyword>
<dbReference type="RefSeq" id="WP_380043633.1">
    <property type="nucleotide sequence ID" value="NZ_JBHLTC010000001.1"/>
</dbReference>
<feature type="transmembrane region" description="Helical" evidence="1">
    <location>
        <begin position="43"/>
        <end position="62"/>
    </location>
</feature>
<evidence type="ECO:0000313" key="2">
    <source>
        <dbReference type="EMBL" id="MFC0622955.1"/>
    </source>
</evidence>